<evidence type="ECO:0000313" key="2">
    <source>
        <dbReference type="EMBL" id="TDD49979.1"/>
    </source>
</evidence>
<gene>
    <name evidence="2" type="ORF">E1263_31460</name>
</gene>
<reference evidence="2 3" key="1">
    <citation type="submission" date="2019-03" db="EMBL/GenBank/DDBJ databases">
        <title>Draft genome sequences of novel Actinobacteria.</title>
        <authorList>
            <person name="Sahin N."/>
            <person name="Ay H."/>
            <person name="Saygin H."/>
        </authorList>
    </citation>
    <scope>NUCLEOTIDE SEQUENCE [LARGE SCALE GENOMIC DNA]</scope>
    <source>
        <strain evidence="2 3">JCM 13523</strain>
    </source>
</reference>
<proteinExistence type="predicted"/>
<dbReference type="GO" id="GO:0008703">
    <property type="term" value="F:5-amino-6-(5-phosphoribosylamino)uracil reductase activity"/>
    <property type="evidence" value="ECO:0007669"/>
    <property type="project" value="InterPro"/>
</dbReference>
<dbReference type="AlphaFoldDB" id="A0A4R4YZP9"/>
<dbReference type="OrthoDB" id="8419056at2"/>
<protein>
    <submittedName>
        <fullName evidence="2">Riboflavin biosynthesis protein RibD</fullName>
    </submittedName>
</protein>
<keyword evidence="3" id="KW-1185">Reference proteome</keyword>
<dbReference type="Pfam" id="PF01872">
    <property type="entry name" value="RibD_C"/>
    <property type="match status" value="1"/>
</dbReference>
<feature type="domain" description="Bacterial bifunctional deaminase-reductase C-terminal" evidence="1">
    <location>
        <begin position="5"/>
        <end position="185"/>
    </location>
</feature>
<dbReference type="EMBL" id="SMKX01000125">
    <property type="protein sequence ID" value="TDD49979.1"/>
    <property type="molecule type" value="Genomic_DNA"/>
</dbReference>
<organism evidence="2 3">
    <name type="scientific">Kribbella antibiotica</name>
    <dbReference type="NCBI Taxonomy" id="190195"/>
    <lineage>
        <taxon>Bacteria</taxon>
        <taxon>Bacillati</taxon>
        <taxon>Actinomycetota</taxon>
        <taxon>Actinomycetes</taxon>
        <taxon>Propionibacteriales</taxon>
        <taxon>Kribbellaceae</taxon>
        <taxon>Kribbella</taxon>
    </lineage>
</organism>
<accession>A0A4R4YZP9</accession>
<dbReference type="SUPFAM" id="SSF53597">
    <property type="entry name" value="Dihydrofolate reductase-like"/>
    <property type="match status" value="1"/>
</dbReference>
<dbReference type="Proteomes" id="UP000295124">
    <property type="component" value="Unassembled WGS sequence"/>
</dbReference>
<comment type="caution">
    <text evidence="2">The sequence shown here is derived from an EMBL/GenBank/DDBJ whole genome shotgun (WGS) entry which is preliminary data.</text>
</comment>
<dbReference type="InterPro" id="IPR002734">
    <property type="entry name" value="RibDG_C"/>
</dbReference>
<dbReference type="RefSeq" id="WP_132173992.1">
    <property type="nucleotide sequence ID" value="NZ_SMKX01000125.1"/>
</dbReference>
<name>A0A4R4YZP9_9ACTN</name>
<sequence>MSNRLVTANLALSLDGHYHGAGGPPDFGQFIPYVATDVARAQLTRIHENATTAVLGRTSAEGFLGYWSSVAEDNNADPRDRGYAQWLVAVEKVVFSTRLTDAPGDNSRLVDGSVVDIVTELKSSGEGDILVNSSPAIIKPLLASDAVDRLYLMIFPELTGGGERLFDNGIPSTKWSLTHQETGATGELALVYTRAR</sequence>
<dbReference type="InterPro" id="IPR024072">
    <property type="entry name" value="DHFR-like_dom_sf"/>
</dbReference>
<dbReference type="GO" id="GO:0009231">
    <property type="term" value="P:riboflavin biosynthetic process"/>
    <property type="evidence" value="ECO:0007669"/>
    <property type="project" value="InterPro"/>
</dbReference>
<evidence type="ECO:0000313" key="3">
    <source>
        <dbReference type="Proteomes" id="UP000295124"/>
    </source>
</evidence>
<dbReference type="Gene3D" id="3.40.430.10">
    <property type="entry name" value="Dihydrofolate Reductase, subunit A"/>
    <property type="match status" value="1"/>
</dbReference>
<evidence type="ECO:0000259" key="1">
    <source>
        <dbReference type="Pfam" id="PF01872"/>
    </source>
</evidence>